<dbReference type="AlphaFoldDB" id="A0A1H3TR98"/>
<protein>
    <submittedName>
        <fullName evidence="1">Uncharacterized protein</fullName>
    </submittedName>
</protein>
<reference evidence="2" key="1">
    <citation type="submission" date="2016-10" db="EMBL/GenBank/DDBJ databases">
        <authorList>
            <person name="Varghese N."/>
            <person name="Submissions S."/>
        </authorList>
    </citation>
    <scope>NUCLEOTIDE SEQUENCE [LARGE SCALE GENOMIC DNA]</scope>
    <source>
        <strain evidence="2">DSM 100420</strain>
    </source>
</reference>
<dbReference type="OrthoDB" id="7862028at2"/>
<dbReference type="RefSeq" id="WP_092647526.1">
    <property type="nucleotide sequence ID" value="NZ_FNPX01000019.1"/>
</dbReference>
<evidence type="ECO:0000313" key="2">
    <source>
        <dbReference type="Proteomes" id="UP000198914"/>
    </source>
</evidence>
<dbReference type="EMBL" id="FNPX01000019">
    <property type="protein sequence ID" value="SDZ52792.1"/>
    <property type="molecule type" value="Genomic_DNA"/>
</dbReference>
<dbReference type="STRING" id="1244108.SAMN05444004_11938"/>
<evidence type="ECO:0000313" key="1">
    <source>
        <dbReference type="EMBL" id="SDZ52792.1"/>
    </source>
</evidence>
<name>A0A1H3TR98_9RHOB</name>
<organism evidence="1 2">
    <name type="scientific">Jannaschia faecimaris</name>
    <dbReference type="NCBI Taxonomy" id="1244108"/>
    <lineage>
        <taxon>Bacteria</taxon>
        <taxon>Pseudomonadati</taxon>
        <taxon>Pseudomonadota</taxon>
        <taxon>Alphaproteobacteria</taxon>
        <taxon>Rhodobacterales</taxon>
        <taxon>Roseobacteraceae</taxon>
        <taxon>Jannaschia</taxon>
    </lineage>
</organism>
<accession>A0A1H3TR98</accession>
<keyword evidence="2" id="KW-1185">Reference proteome</keyword>
<dbReference type="Proteomes" id="UP000198914">
    <property type="component" value="Unassembled WGS sequence"/>
</dbReference>
<proteinExistence type="predicted"/>
<sequence length="173" mass="18587">MTLCPASRATTRPSLFPTEAVFPPKPRFLHRGRYHWSAVLLAWRNLTLAAALLAACAGPSAAQSGLPSGQAIVLWEVVWERVDSTGTQAILRFIAPGIAREVGTVDVDAAFADLDWLCATHAVPIASLPASHGDTVVITLMDRPVPRGETDPEATQYFGIYTIENGECSPSDF</sequence>
<gene>
    <name evidence="1" type="ORF">SAMN05444004_11938</name>
</gene>
<dbReference type="Pfam" id="PF20107">
    <property type="entry name" value="DUF6497"/>
    <property type="match status" value="1"/>
</dbReference>
<dbReference type="InterPro" id="IPR045467">
    <property type="entry name" value="DUF6497"/>
</dbReference>